<dbReference type="Proteomes" id="UP001148662">
    <property type="component" value="Unassembled WGS sequence"/>
</dbReference>
<evidence type="ECO:0000313" key="2">
    <source>
        <dbReference type="Proteomes" id="UP001148662"/>
    </source>
</evidence>
<evidence type="ECO:0000313" key="1">
    <source>
        <dbReference type="EMBL" id="KAJ3558822.1"/>
    </source>
</evidence>
<proteinExistence type="predicted"/>
<dbReference type="EMBL" id="JANHOG010000064">
    <property type="protein sequence ID" value="KAJ3558822.1"/>
    <property type="molecule type" value="Genomic_DNA"/>
</dbReference>
<keyword evidence="2" id="KW-1185">Reference proteome</keyword>
<sequence>MSANATAAHSVDRFPSSPYHYIPTLWVCAMFIALFALSGLLHVGQAVYTRLWFLLPTAALADIAEVIGWAARLWSSKNAPLLDPFLMQITTTIIAPTPLVAANFVILGEVILRLGTQYSRLSPVWYTIVFCSCDIIALIIQAVGGAAASQAVHQNKNPNHGGNIMLGGIAFQLAAITIYVALATEFILRFYGDRPVRGPKKEPGEPRVIDKNIKLMLVGLGFSSVTLFIRSVYRTIELSNGWDGRIISTQVYFNVLDGAMIVLATFTLNFFHPGFLLGHSSAWNRKARVETTRSSETITDLPDPNAEKEFKPEP</sequence>
<name>A0ACC1TDU8_9APHY</name>
<comment type="caution">
    <text evidence="1">The sequence shown here is derived from an EMBL/GenBank/DDBJ whole genome shotgun (WGS) entry which is preliminary data.</text>
</comment>
<accession>A0ACC1TDU8</accession>
<gene>
    <name evidence="1" type="ORF">NM688_g700</name>
</gene>
<reference evidence="1" key="1">
    <citation type="submission" date="2022-07" db="EMBL/GenBank/DDBJ databases">
        <title>Genome Sequence of Phlebia brevispora.</title>
        <authorList>
            <person name="Buettner E."/>
        </authorList>
    </citation>
    <scope>NUCLEOTIDE SEQUENCE</scope>
    <source>
        <strain evidence="1">MPL23</strain>
    </source>
</reference>
<organism evidence="1 2">
    <name type="scientific">Phlebia brevispora</name>
    <dbReference type="NCBI Taxonomy" id="194682"/>
    <lineage>
        <taxon>Eukaryota</taxon>
        <taxon>Fungi</taxon>
        <taxon>Dikarya</taxon>
        <taxon>Basidiomycota</taxon>
        <taxon>Agaricomycotina</taxon>
        <taxon>Agaricomycetes</taxon>
        <taxon>Polyporales</taxon>
        <taxon>Meruliaceae</taxon>
        <taxon>Phlebia</taxon>
    </lineage>
</organism>
<protein>
    <submittedName>
        <fullName evidence="1">Uncharacterized protein</fullName>
    </submittedName>
</protein>